<proteinExistence type="predicted"/>
<protein>
    <submittedName>
        <fullName evidence="2">AAA domain containing protein</fullName>
    </submittedName>
</protein>
<accession>A0A6J5N8N5</accession>
<dbReference type="SUPFAM" id="SSF52540">
    <property type="entry name" value="P-loop containing nucleoside triphosphate hydrolases"/>
    <property type="match status" value="1"/>
</dbReference>
<dbReference type="InterPro" id="IPR003593">
    <property type="entry name" value="AAA+_ATPase"/>
</dbReference>
<reference evidence="2" key="1">
    <citation type="submission" date="2020-04" db="EMBL/GenBank/DDBJ databases">
        <authorList>
            <person name="Chiriac C."/>
            <person name="Salcher M."/>
            <person name="Ghai R."/>
            <person name="Kavagutti S V."/>
        </authorList>
    </citation>
    <scope>NUCLEOTIDE SEQUENCE</scope>
</reference>
<evidence type="ECO:0000313" key="2">
    <source>
        <dbReference type="EMBL" id="CAB4155469.1"/>
    </source>
</evidence>
<feature type="domain" description="AAA+ ATPase" evidence="1">
    <location>
        <begin position="10"/>
        <end position="170"/>
    </location>
</feature>
<sequence>MFKKATKAQAKARLLFSGASGSGKTTAALTVASELGSKIAFIDTEAGSASLYADRFNFDVLEMGPPYSPERFTEAIEAAEQAGYDVVIIDSITHEWSGPGGCLDIKTKMGDRFQDWAKVTPRHDRFIQSMMRSKAHIIATVRAKQGYSMDEKGKVQKSGMDPQQRDGIDFEFTVCWNINAQHMAEAQKDRTRLFDGKPEVITAETGKRLKDWLTAGKEPEEQTQEAPVNVRAVIRQHNMAKSLVPQLLEKLGKQTLDDCTDAELVRIKNYLEAKEVAA</sequence>
<dbReference type="InterPro" id="IPR027417">
    <property type="entry name" value="P-loop_NTPase"/>
</dbReference>
<dbReference type="Pfam" id="PF13479">
    <property type="entry name" value="AAA_24"/>
    <property type="match status" value="1"/>
</dbReference>
<dbReference type="SMART" id="SM00382">
    <property type="entry name" value="AAA"/>
    <property type="match status" value="1"/>
</dbReference>
<name>A0A6J5N8N5_9CAUD</name>
<dbReference type="Gene3D" id="3.40.50.300">
    <property type="entry name" value="P-loop containing nucleotide triphosphate hydrolases"/>
    <property type="match status" value="1"/>
</dbReference>
<evidence type="ECO:0000259" key="1">
    <source>
        <dbReference type="SMART" id="SM00382"/>
    </source>
</evidence>
<gene>
    <name evidence="2" type="ORF">UFOVP674_16</name>
</gene>
<organism evidence="2">
    <name type="scientific">uncultured Caudovirales phage</name>
    <dbReference type="NCBI Taxonomy" id="2100421"/>
    <lineage>
        <taxon>Viruses</taxon>
        <taxon>Duplodnaviria</taxon>
        <taxon>Heunggongvirae</taxon>
        <taxon>Uroviricota</taxon>
        <taxon>Caudoviricetes</taxon>
        <taxon>Peduoviridae</taxon>
        <taxon>Maltschvirus</taxon>
        <taxon>Maltschvirus maltsch</taxon>
    </lineage>
</organism>
<dbReference type="EMBL" id="LR796630">
    <property type="protein sequence ID" value="CAB4155469.1"/>
    <property type="molecule type" value="Genomic_DNA"/>
</dbReference>